<feature type="domain" description="FAT" evidence="8">
    <location>
        <begin position="1"/>
        <end position="78"/>
    </location>
</feature>
<dbReference type="GO" id="GO:0016242">
    <property type="term" value="P:negative regulation of macroautophagy"/>
    <property type="evidence" value="ECO:0007669"/>
    <property type="project" value="TreeGrafter"/>
</dbReference>
<evidence type="ECO:0000313" key="11">
    <source>
        <dbReference type="Proteomes" id="UP000324800"/>
    </source>
</evidence>
<evidence type="ECO:0000256" key="4">
    <source>
        <dbReference type="ARBA" id="ARBA00022777"/>
    </source>
</evidence>
<dbReference type="SMART" id="SM01343">
    <property type="entry name" value="FATC"/>
    <property type="match status" value="1"/>
</dbReference>
<comment type="caution">
    <text evidence="10">The sequence shown here is derived from an EMBL/GenBank/DDBJ whole genome shotgun (WGS) entry which is preliminary data.</text>
</comment>
<feature type="domain" description="FATC" evidence="9">
    <location>
        <begin position="943"/>
        <end position="975"/>
    </location>
</feature>
<evidence type="ECO:0000313" key="10">
    <source>
        <dbReference type="EMBL" id="KAA6396173.1"/>
    </source>
</evidence>
<dbReference type="GO" id="GO:0005524">
    <property type="term" value="F:ATP binding"/>
    <property type="evidence" value="ECO:0007669"/>
    <property type="project" value="UniProtKB-KW"/>
</dbReference>
<keyword evidence="2" id="KW-0808">Transferase</keyword>
<dbReference type="InterPro" id="IPR050517">
    <property type="entry name" value="DDR_Repair_Kinase"/>
</dbReference>
<feature type="region of interest" description="Disordered" evidence="6">
    <location>
        <begin position="861"/>
        <end position="886"/>
    </location>
</feature>
<proteinExistence type="predicted"/>
<dbReference type="PANTHER" id="PTHR11139:SF9">
    <property type="entry name" value="SERINE_THREONINE-PROTEIN KINASE MTOR"/>
    <property type="match status" value="1"/>
</dbReference>
<dbReference type="GO" id="GO:0031932">
    <property type="term" value="C:TORC2 complex"/>
    <property type="evidence" value="ECO:0007669"/>
    <property type="project" value="TreeGrafter"/>
</dbReference>
<dbReference type="Pfam" id="PF00454">
    <property type="entry name" value="PI3_PI4_kinase"/>
    <property type="match status" value="1"/>
</dbReference>
<dbReference type="GO" id="GO:0005737">
    <property type="term" value="C:cytoplasm"/>
    <property type="evidence" value="ECO:0007669"/>
    <property type="project" value="TreeGrafter"/>
</dbReference>
<evidence type="ECO:0000259" key="9">
    <source>
        <dbReference type="PROSITE" id="PS51190"/>
    </source>
</evidence>
<dbReference type="SMART" id="SM01345">
    <property type="entry name" value="Rapamycin_bind"/>
    <property type="match status" value="1"/>
</dbReference>
<dbReference type="SUPFAM" id="SSF56112">
    <property type="entry name" value="Protein kinase-like (PK-like)"/>
    <property type="match status" value="1"/>
</dbReference>
<sequence length="975" mass="110991">MLTFLQNNHDIFVIDSLKSAFEEMTQKQDGMWLNVLPQVIAQLDLEVPVRNQLHEVLVNISYSHPDKIMFPLIVASRSENPLRKEISNEVLRKIMQSPSRRALMDAQMVSHELIRVAVSMEEYWCWALDETSGKYYNQHNYQGSYDDVIRLFKQLQDANKNNQFSQQAILDIRSKDEQRVDQILIRYPGLCLLVDGGVGLSIGLNTSQQQSSTSSPFSSQSPPHIFQSNIQTQSQSFLSQSQLSQSNVSSISAHPQPIAHISQSAAINPIQIHPQYQLLNQQQRSLLNNSLNRMNFSSVASQHQRMKLIQTKAGYQDIFPSRVFVWMDNNIDVAALTDSELEDILIYFGHQLLTQPEKRFIDKYSDRLAEPKMDVDSYNQTKDIKNFNDAWEKFKAIFSEMQNDTRFTSLDLSVYSPVLFHKNGYEMAMPGTVSDRLPYSSFQQYNTQSSPYYQQLLGMPQYSSQFNQQQLIPTSQEPSLSGSDQMQVSPSSSILSQINTVSHAILPIINQRGPLFQGISTQIGGGGYGGIGTNIGNTVLDANAIALSGIYEQQSILAQQQRINVQKFERIVPVNSSKQRPRFCKILGNDGQWYDFLLKGREDLRLDERVMQLFGLLNTLFEQDQMLENLTIRKYPVIPLAPMYGIIGILNNHDTINTLVRQYRHERKIKHDIEHTMIADDICPSSQYNDVKRPAYDFLTNIQRLDVLNHVASVTPGRDLFDILWLESETTDQWFERRRNFTQTNAVMSMVGHILGLGDRHPSNLMLERGTARVVHIDFGDCFEVAKDRENFAESVPFRLTRMMINAMDLGGVRGVFGVTCERTMSLLRKGKGSIMAMLEAFVLDPLANWFVNEGNRRKKQEQALAEQQSQASGQTANQDQNRVGPRVLSEDGGAFEFADERAYGRFGVFGNEANREQNALKASVSLMRVEEKLKGLEFNSATPLPIKEQVVKLMNEAMSCENLSQLYLGWCPLW</sequence>
<dbReference type="GO" id="GO:0004674">
    <property type="term" value="F:protein serine/threonine kinase activity"/>
    <property type="evidence" value="ECO:0007669"/>
    <property type="project" value="UniProtKB-EC"/>
</dbReference>
<dbReference type="GO" id="GO:0031931">
    <property type="term" value="C:TORC1 complex"/>
    <property type="evidence" value="ECO:0007669"/>
    <property type="project" value="TreeGrafter"/>
</dbReference>
<organism evidence="10 11">
    <name type="scientific">Streblomastix strix</name>
    <dbReference type="NCBI Taxonomy" id="222440"/>
    <lineage>
        <taxon>Eukaryota</taxon>
        <taxon>Metamonada</taxon>
        <taxon>Preaxostyla</taxon>
        <taxon>Oxymonadida</taxon>
        <taxon>Streblomastigidae</taxon>
        <taxon>Streblomastix</taxon>
    </lineage>
</organism>
<protein>
    <recommendedName>
        <fullName evidence="1">non-specific serine/threonine protein kinase</fullName>
        <ecNumber evidence="1">2.7.11.1</ecNumber>
    </recommendedName>
</protein>
<feature type="region of interest" description="Disordered" evidence="6">
    <location>
        <begin position="467"/>
        <end position="487"/>
    </location>
</feature>
<accession>A0A5J4WN13</accession>
<feature type="domain" description="PI3K/PI4K catalytic" evidence="7">
    <location>
        <begin position="568"/>
        <end position="890"/>
    </location>
</feature>
<dbReference type="GO" id="GO:0031929">
    <property type="term" value="P:TOR signaling"/>
    <property type="evidence" value="ECO:0007669"/>
    <property type="project" value="TreeGrafter"/>
</dbReference>
<dbReference type="PROSITE" id="PS51190">
    <property type="entry name" value="FATC"/>
    <property type="match status" value="1"/>
</dbReference>
<evidence type="ECO:0000259" key="7">
    <source>
        <dbReference type="PROSITE" id="PS50290"/>
    </source>
</evidence>
<dbReference type="InterPro" id="IPR018936">
    <property type="entry name" value="PI3/4_kinase_CS"/>
</dbReference>
<dbReference type="Proteomes" id="UP000324800">
    <property type="component" value="Unassembled WGS sequence"/>
</dbReference>
<dbReference type="Pfam" id="PF02260">
    <property type="entry name" value="FATC"/>
    <property type="match status" value="1"/>
</dbReference>
<dbReference type="OrthoDB" id="381190at2759"/>
<dbReference type="PROSITE" id="PS51189">
    <property type="entry name" value="FAT"/>
    <property type="match status" value="1"/>
</dbReference>
<dbReference type="GO" id="GO:0044877">
    <property type="term" value="F:protein-containing complex binding"/>
    <property type="evidence" value="ECO:0007669"/>
    <property type="project" value="InterPro"/>
</dbReference>
<evidence type="ECO:0000256" key="2">
    <source>
        <dbReference type="ARBA" id="ARBA00022679"/>
    </source>
</evidence>
<dbReference type="CDD" id="cd05169">
    <property type="entry name" value="PIKKc_TOR"/>
    <property type="match status" value="1"/>
</dbReference>
<dbReference type="AlphaFoldDB" id="A0A5J4WN13"/>
<dbReference type="GO" id="GO:0005634">
    <property type="term" value="C:nucleus"/>
    <property type="evidence" value="ECO:0007669"/>
    <property type="project" value="TreeGrafter"/>
</dbReference>
<dbReference type="EMBL" id="SNRW01001496">
    <property type="protein sequence ID" value="KAA6396173.1"/>
    <property type="molecule type" value="Genomic_DNA"/>
</dbReference>
<evidence type="ECO:0000256" key="1">
    <source>
        <dbReference type="ARBA" id="ARBA00012513"/>
    </source>
</evidence>
<dbReference type="InterPro" id="IPR011009">
    <property type="entry name" value="Kinase-like_dom_sf"/>
</dbReference>
<reference evidence="10 11" key="1">
    <citation type="submission" date="2019-03" db="EMBL/GenBank/DDBJ databases">
        <title>Single cell metagenomics reveals metabolic interactions within the superorganism composed of flagellate Streblomastix strix and complex community of Bacteroidetes bacteria on its surface.</title>
        <authorList>
            <person name="Treitli S.C."/>
            <person name="Kolisko M."/>
            <person name="Husnik F."/>
            <person name="Keeling P."/>
            <person name="Hampl V."/>
        </authorList>
    </citation>
    <scope>NUCLEOTIDE SEQUENCE [LARGE SCALE GENOMIC DNA]</scope>
    <source>
        <strain evidence="10">ST1C</strain>
    </source>
</reference>
<dbReference type="Gene3D" id="1.10.1070.11">
    <property type="entry name" value="Phosphatidylinositol 3-/4-kinase, catalytic domain"/>
    <property type="match status" value="1"/>
</dbReference>
<evidence type="ECO:0000256" key="3">
    <source>
        <dbReference type="ARBA" id="ARBA00022741"/>
    </source>
</evidence>
<feature type="compositionally biased region" description="Low complexity" evidence="6">
    <location>
        <begin position="863"/>
        <end position="875"/>
    </location>
</feature>
<evidence type="ECO:0000259" key="8">
    <source>
        <dbReference type="PROSITE" id="PS51189"/>
    </source>
</evidence>
<dbReference type="InterPro" id="IPR036940">
    <property type="entry name" value="PI3/4_kinase_cat_sf"/>
</dbReference>
<keyword evidence="3" id="KW-0547">Nucleotide-binding</keyword>
<name>A0A5J4WN13_9EUKA</name>
<dbReference type="PANTHER" id="PTHR11139">
    <property type="entry name" value="ATAXIA TELANGIECTASIA MUTATED ATM -RELATED"/>
    <property type="match status" value="1"/>
</dbReference>
<dbReference type="InterPro" id="IPR003152">
    <property type="entry name" value="FATC_dom"/>
</dbReference>
<dbReference type="Gene3D" id="3.30.1010.10">
    <property type="entry name" value="Phosphatidylinositol 3-kinase Catalytic Subunit, Chain A, domain 4"/>
    <property type="match status" value="1"/>
</dbReference>
<gene>
    <name evidence="10" type="ORF">EZS28_008302</name>
</gene>
<dbReference type="InterPro" id="IPR026683">
    <property type="entry name" value="TOR_cat"/>
</dbReference>
<dbReference type="PROSITE" id="PS50290">
    <property type="entry name" value="PI3_4_KINASE_3"/>
    <property type="match status" value="1"/>
</dbReference>
<evidence type="ECO:0000256" key="5">
    <source>
        <dbReference type="ARBA" id="ARBA00022840"/>
    </source>
</evidence>
<dbReference type="InterPro" id="IPR014009">
    <property type="entry name" value="PIK_FAT"/>
</dbReference>
<dbReference type="InterPro" id="IPR009076">
    <property type="entry name" value="FRB_dom"/>
</dbReference>
<keyword evidence="4 10" id="KW-0418">Kinase</keyword>
<dbReference type="SMART" id="SM00146">
    <property type="entry name" value="PI3Kc"/>
    <property type="match status" value="1"/>
</dbReference>
<dbReference type="EC" id="2.7.11.1" evidence="1"/>
<dbReference type="PROSITE" id="PS00916">
    <property type="entry name" value="PI3_4_KINASE_2"/>
    <property type="match status" value="1"/>
</dbReference>
<dbReference type="Pfam" id="PF08771">
    <property type="entry name" value="FRB_dom"/>
    <property type="match status" value="1"/>
</dbReference>
<evidence type="ECO:0000256" key="6">
    <source>
        <dbReference type="SAM" id="MobiDB-lite"/>
    </source>
</evidence>
<dbReference type="InterPro" id="IPR000403">
    <property type="entry name" value="PI3/4_kinase_cat_dom"/>
</dbReference>
<keyword evidence="5" id="KW-0067">ATP-binding</keyword>